<feature type="domain" description="FCP1 homology" evidence="16">
    <location>
        <begin position="226"/>
        <end position="369"/>
    </location>
</feature>
<evidence type="ECO:0000313" key="17">
    <source>
        <dbReference type="EMBL" id="OAJ42736.1"/>
    </source>
</evidence>
<evidence type="ECO:0000256" key="9">
    <source>
        <dbReference type="ARBA" id="ARBA00022989"/>
    </source>
</evidence>
<keyword evidence="9" id="KW-1133">Transmembrane helix</keyword>
<evidence type="ECO:0000256" key="12">
    <source>
        <dbReference type="ARBA" id="ARBA00023136"/>
    </source>
</evidence>
<keyword evidence="14" id="KW-0175">Coiled coil</keyword>
<dbReference type="InterPro" id="IPR023214">
    <property type="entry name" value="HAD_sf"/>
</dbReference>
<evidence type="ECO:0000256" key="7">
    <source>
        <dbReference type="ARBA" id="ARBA00022927"/>
    </source>
</evidence>
<organism evidence="17 18">
    <name type="scientific">Batrachochytrium dendrobatidis (strain JEL423)</name>
    <dbReference type="NCBI Taxonomy" id="403673"/>
    <lineage>
        <taxon>Eukaryota</taxon>
        <taxon>Fungi</taxon>
        <taxon>Fungi incertae sedis</taxon>
        <taxon>Chytridiomycota</taxon>
        <taxon>Chytridiomycota incertae sedis</taxon>
        <taxon>Chytridiomycetes</taxon>
        <taxon>Rhizophydiales</taxon>
        <taxon>Rhizophydiales incertae sedis</taxon>
        <taxon>Batrachochytrium</taxon>
    </lineage>
</organism>
<evidence type="ECO:0000256" key="15">
    <source>
        <dbReference type="SAM" id="MobiDB-lite"/>
    </source>
</evidence>
<evidence type="ECO:0000256" key="6">
    <source>
        <dbReference type="ARBA" id="ARBA00022792"/>
    </source>
</evidence>
<dbReference type="SMART" id="SM00577">
    <property type="entry name" value="CPDc"/>
    <property type="match status" value="1"/>
</dbReference>
<comment type="subcellular location">
    <subcellularLocation>
        <location evidence="1 13">Mitochondrion inner membrane</location>
        <topology evidence="1 13">Single-pass membrane protein</topology>
    </subcellularLocation>
</comment>
<keyword evidence="6" id="KW-0999">Mitochondrion inner membrane</keyword>
<dbReference type="GO" id="GO:0015031">
    <property type="term" value="P:protein transport"/>
    <property type="evidence" value="ECO:0007669"/>
    <property type="project" value="UniProtKB-KW"/>
</dbReference>
<name>A0A177WSE5_BATDL</name>
<feature type="region of interest" description="Disordered" evidence="15">
    <location>
        <begin position="69"/>
        <end position="93"/>
    </location>
</feature>
<protein>
    <recommendedName>
        <fullName evidence="3 13">Mitochondrial import inner membrane translocase subunit TIM50</fullName>
    </recommendedName>
</protein>
<evidence type="ECO:0000256" key="2">
    <source>
        <dbReference type="ARBA" id="ARBA00006344"/>
    </source>
</evidence>
<evidence type="ECO:0000256" key="4">
    <source>
        <dbReference type="ARBA" id="ARBA00022448"/>
    </source>
</evidence>
<dbReference type="PROSITE" id="PS50969">
    <property type="entry name" value="FCP1"/>
    <property type="match status" value="1"/>
</dbReference>
<comment type="subunit">
    <text evidence="13">Component of the TIM23 complex.</text>
</comment>
<evidence type="ECO:0000313" key="18">
    <source>
        <dbReference type="Proteomes" id="UP000077115"/>
    </source>
</evidence>
<feature type="region of interest" description="Disordered" evidence="15">
    <location>
        <begin position="107"/>
        <end position="137"/>
    </location>
</feature>
<feature type="compositionally biased region" description="Basic and acidic residues" evidence="15">
    <location>
        <begin position="110"/>
        <end position="123"/>
    </location>
</feature>
<dbReference type="AlphaFoldDB" id="A0A177WSE5"/>
<keyword evidence="7 13" id="KW-0653">Protein transport</keyword>
<dbReference type="InterPro" id="IPR004274">
    <property type="entry name" value="FCP1_dom"/>
</dbReference>
<dbReference type="EMBL" id="DS022308">
    <property type="protein sequence ID" value="OAJ42736.1"/>
    <property type="molecule type" value="Genomic_DNA"/>
</dbReference>
<dbReference type="FunFam" id="3.40.50.1000:FF:000019">
    <property type="entry name" value="Mitochondrial import inner membrane translocase subunit TIM50"/>
    <property type="match status" value="1"/>
</dbReference>
<gene>
    <name evidence="17" type="ORF">BDEG_26154</name>
</gene>
<reference evidence="17 18" key="2">
    <citation type="submission" date="2016-05" db="EMBL/GenBank/DDBJ databases">
        <title>Lineage-specific infection strategies underlie the spectrum of fungal disease in amphibians.</title>
        <authorList>
            <person name="Cuomo C.A."/>
            <person name="Farrer R.A."/>
            <person name="James T."/>
            <person name="Longcore J."/>
            <person name="Birren B."/>
        </authorList>
    </citation>
    <scope>NUCLEOTIDE SEQUENCE [LARGE SCALE GENOMIC DNA]</scope>
    <source>
        <strain evidence="17 18">JEL423</strain>
    </source>
</reference>
<dbReference type="Pfam" id="PF03031">
    <property type="entry name" value="NIF"/>
    <property type="match status" value="1"/>
</dbReference>
<evidence type="ECO:0000259" key="16">
    <source>
        <dbReference type="PROSITE" id="PS50969"/>
    </source>
</evidence>
<dbReference type="STRING" id="403673.A0A177WSE5"/>
<evidence type="ECO:0000256" key="13">
    <source>
        <dbReference type="RuleBase" id="RU365079"/>
    </source>
</evidence>
<comment type="function">
    <text evidence="13">Essential component of the TIM23 complex, a complex that mediates the translocation of transit peptide-containing proteins across the mitochondrial inner membrane.</text>
</comment>
<evidence type="ECO:0000256" key="1">
    <source>
        <dbReference type="ARBA" id="ARBA00004434"/>
    </source>
</evidence>
<evidence type="ECO:0000256" key="14">
    <source>
        <dbReference type="SAM" id="Coils"/>
    </source>
</evidence>
<dbReference type="InterPro" id="IPR050365">
    <property type="entry name" value="TIM50"/>
</dbReference>
<evidence type="ECO:0000256" key="11">
    <source>
        <dbReference type="ARBA" id="ARBA00023128"/>
    </source>
</evidence>
<dbReference type="CDD" id="cd07521">
    <property type="entry name" value="HAD_FCP1-like"/>
    <property type="match status" value="1"/>
</dbReference>
<dbReference type="InterPro" id="IPR036412">
    <property type="entry name" value="HAD-like_sf"/>
</dbReference>
<keyword evidence="11 13" id="KW-0496">Mitochondrion</keyword>
<evidence type="ECO:0000256" key="8">
    <source>
        <dbReference type="ARBA" id="ARBA00022946"/>
    </source>
</evidence>
<dbReference type="Proteomes" id="UP000077115">
    <property type="component" value="Unassembled WGS sequence"/>
</dbReference>
<keyword evidence="12" id="KW-0472">Membrane</keyword>
<comment type="similarity">
    <text evidence="2 13">Belongs to the TIM50 family.</text>
</comment>
<sequence length="536" mass="60248">MPAGLACRIAAGLPALVSKSATLSTTMTLSTCRLAIRSACSFPIATHGLPSNMNRSLLRHLSSTACALNNTDKPFKSPQNDTQSKENPAAEQHTGAEGMDLFAQAMAAQKLREQKQSGKKSDNGAEESTNPEDIEAERIRRLNESTQKEDNKRFGDNVFFYSGVGLASLAGMYAYMGMSDGIDKNKEGENILEAHNRRVWNYLVGCYKYWTEPSIKKLLPDPLPEDQQAPFTLLIEHNDALLHLIWDKSEGWRAALRPGAKHFMANMRKYFEVVIFTSTPGYLSQPVLEAFDPNYYAPYRLYREHTTLENGERVKDLSILNRDLSKVIIIDTLASNYRLQPENGITIQKWHGEAGDNELNRMETFLEEFSFLLAISQADDVRPFLKTLRDMDGNIPNAWDMYKQKLRKLTSEKDQTMPLVSAEDSSPKPAQNTIISFVGSLIGLNKPLTSTAAAVQTQPSFNLVDMIERLAKEERVLLVKQLEDEKKHIAEMQKLQEEMIKKQTEENKANKLTMFDAMMGAGQPQITGQPPLHEPK</sequence>
<dbReference type="eggNOG" id="KOG2832">
    <property type="taxonomic scope" value="Eukaryota"/>
</dbReference>
<dbReference type="OrthoDB" id="287041at2759"/>
<feature type="compositionally biased region" description="Polar residues" evidence="15">
    <location>
        <begin position="69"/>
        <end position="86"/>
    </location>
</feature>
<dbReference type="GO" id="GO:0005744">
    <property type="term" value="C:TIM23 mitochondrial import inner membrane translocase complex"/>
    <property type="evidence" value="ECO:0007669"/>
    <property type="project" value="UniProtKB-UniRule"/>
</dbReference>
<dbReference type="SUPFAM" id="SSF56784">
    <property type="entry name" value="HAD-like"/>
    <property type="match status" value="1"/>
</dbReference>
<dbReference type="Gene3D" id="3.40.50.1000">
    <property type="entry name" value="HAD superfamily/HAD-like"/>
    <property type="match status" value="1"/>
</dbReference>
<feature type="coiled-coil region" evidence="14">
    <location>
        <begin position="478"/>
        <end position="512"/>
    </location>
</feature>
<keyword evidence="8 13" id="KW-0809">Transit peptide</keyword>
<keyword evidence="5" id="KW-0812">Transmembrane</keyword>
<keyword evidence="10 13" id="KW-0811">Translocation</keyword>
<evidence type="ECO:0000256" key="5">
    <source>
        <dbReference type="ARBA" id="ARBA00022692"/>
    </source>
</evidence>
<keyword evidence="4 13" id="KW-0813">Transport</keyword>
<evidence type="ECO:0000256" key="10">
    <source>
        <dbReference type="ARBA" id="ARBA00023010"/>
    </source>
</evidence>
<dbReference type="VEuPathDB" id="FungiDB:BDEG_26154"/>
<reference evidence="17 18" key="1">
    <citation type="submission" date="2006-10" db="EMBL/GenBank/DDBJ databases">
        <title>The Genome Sequence of Batrachochytrium dendrobatidis JEL423.</title>
        <authorList>
            <consortium name="The Broad Institute Genome Sequencing Platform"/>
            <person name="Birren B."/>
            <person name="Lander E."/>
            <person name="Galagan J."/>
            <person name="Cuomo C."/>
            <person name="Devon K."/>
            <person name="Jaffe D."/>
            <person name="Butler J."/>
            <person name="Alvarez P."/>
            <person name="Gnerre S."/>
            <person name="Grabherr M."/>
            <person name="Kleber M."/>
            <person name="Mauceli E."/>
            <person name="Brockman W."/>
            <person name="Young S."/>
            <person name="LaButti K."/>
            <person name="Sykes S."/>
            <person name="DeCaprio D."/>
            <person name="Crawford M."/>
            <person name="Koehrsen M."/>
            <person name="Engels R."/>
            <person name="Montgomery P."/>
            <person name="Pearson M."/>
            <person name="Howarth C."/>
            <person name="Larson L."/>
            <person name="White J."/>
            <person name="O'Leary S."/>
            <person name="Kodira C."/>
            <person name="Zeng Q."/>
            <person name="Yandava C."/>
            <person name="Alvarado L."/>
            <person name="Longcore J."/>
            <person name="James T."/>
        </authorList>
    </citation>
    <scope>NUCLEOTIDE SEQUENCE [LARGE SCALE GENOMIC DNA]</scope>
    <source>
        <strain evidence="17 18">JEL423</strain>
    </source>
</reference>
<evidence type="ECO:0000256" key="3">
    <source>
        <dbReference type="ARBA" id="ARBA00020799"/>
    </source>
</evidence>
<proteinExistence type="inferred from homology"/>
<accession>A0A177WSE5</accession>
<dbReference type="PANTHER" id="PTHR12210">
    <property type="entry name" value="DULLARD PROTEIN PHOSPHATASE"/>
    <property type="match status" value="1"/>
</dbReference>